<dbReference type="PANTHER" id="PTHR34216">
    <property type="match status" value="1"/>
</dbReference>
<sequence length="591" mass="63103">MFHIHKSKYVGVSLLAGLVTLAATASAMAASVPTPTKVAKVSFTFDDGYASAITQAAPTLVKYGFSGTSYVATGCVGMTTAPNTCRANNDANYMTWDQITQLKNTYGWEIGSHTKTHPYLATSDASDGQPQKLTSTQVIQELTQAKADLAAHGISATNFASPYGDYNPAVLAQIAKLYSSHRGFADTGYNSFPYNDYILRDQPVQAGVSVATVKSYIDTAIANKTWLVLTFHDIKTNASTNPDDYEYKTSDLDLIAAYIKSKNVVVVNINDGLAGGTNLLPNSSFDNGLADGWTTDGGTAVIKNTANNGSFPSATSSISMTATTKNIHLFSSQVAVDSGNSYFLKSFINLTKISSGSVGFYIDEYDVSGNWISGQYKLNVNFAWPQTVGFEYKPSSVNVKKARVQIIVPAGSGIQAYIDNFQWIASGAVVPIPSPTPVPSTNLMPNSTFDSGMASGWTTDSATNITKDTAGNGSPANPVNSIKMVATTKNIHLFAPKIAVTSGTTYTINSYLNIKQITSGVIGYYIDEYDAAGNWLSGQYKLDRNTLSAGNVSFQYLPSSASVKQASLQIIVVANSGLLAYIDDVQWLRPN</sequence>
<dbReference type="GO" id="GO:0005576">
    <property type="term" value="C:extracellular region"/>
    <property type="evidence" value="ECO:0007669"/>
    <property type="project" value="UniProtKB-SubCell"/>
</dbReference>
<comment type="subcellular location">
    <subcellularLocation>
        <location evidence="1">Secreted</location>
    </subcellularLocation>
</comment>
<dbReference type="PROSITE" id="PS51677">
    <property type="entry name" value="NODB"/>
    <property type="match status" value="1"/>
</dbReference>
<dbReference type="InterPro" id="IPR002509">
    <property type="entry name" value="NODB_dom"/>
</dbReference>
<evidence type="ECO:0000256" key="2">
    <source>
        <dbReference type="ARBA" id="ARBA00022729"/>
    </source>
</evidence>
<accession>A0A1G2U1X1</accession>
<dbReference type="GO" id="GO:0016810">
    <property type="term" value="F:hydrolase activity, acting on carbon-nitrogen (but not peptide) bonds"/>
    <property type="evidence" value="ECO:0007669"/>
    <property type="project" value="InterPro"/>
</dbReference>
<dbReference type="Pfam" id="PF01522">
    <property type="entry name" value="Polysacc_deac_1"/>
    <property type="match status" value="1"/>
</dbReference>
<dbReference type="Proteomes" id="UP000176800">
    <property type="component" value="Unassembled WGS sequence"/>
</dbReference>
<feature type="chain" id="PRO_5009584637" description="NodB homology domain-containing protein" evidence="3">
    <location>
        <begin position="30"/>
        <end position="591"/>
    </location>
</feature>
<dbReference type="GO" id="GO:0005975">
    <property type="term" value="P:carbohydrate metabolic process"/>
    <property type="evidence" value="ECO:0007669"/>
    <property type="project" value="InterPro"/>
</dbReference>
<feature type="domain" description="NodB homology" evidence="4">
    <location>
        <begin position="39"/>
        <end position="267"/>
    </location>
</feature>
<evidence type="ECO:0000256" key="1">
    <source>
        <dbReference type="ARBA" id="ARBA00004613"/>
    </source>
</evidence>
<evidence type="ECO:0000313" key="5">
    <source>
        <dbReference type="EMBL" id="OHB03528.1"/>
    </source>
</evidence>
<dbReference type="SUPFAM" id="SSF88713">
    <property type="entry name" value="Glycoside hydrolase/deacetylase"/>
    <property type="match status" value="1"/>
</dbReference>
<dbReference type="EMBL" id="MHWE01000017">
    <property type="protein sequence ID" value="OHB03528.1"/>
    <property type="molecule type" value="Genomic_DNA"/>
</dbReference>
<evidence type="ECO:0000259" key="4">
    <source>
        <dbReference type="PROSITE" id="PS51677"/>
    </source>
</evidence>
<dbReference type="Gene3D" id="2.60.120.260">
    <property type="entry name" value="Galactose-binding domain-like"/>
    <property type="match status" value="2"/>
</dbReference>
<dbReference type="InterPro" id="IPR011330">
    <property type="entry name" value="Glyco_hydro/deAcase_b/a-brl"/>
</dbReference>
<evidence type="ECO:0000256" key="3">
    <source>
        <dbReference type="SAM" id="SignalP"/>
    </source>
</evidence>
<dbReference type="PANTHER" id="PTHR34216:SF3">
    <property type="entry name" value="POLY-BETA-1,6-N-ACETYL-D-GLUCOSAMINE N-DEACETYLASE"/>
    <property type="match status" value="1"/>
</dbReference>
<dbReference type="InterPro" id="IPR051398">
    <property type="entry name" value="Polysacch_Deacetylase"/>
</dbReference>
<protein>
    <recommendedName>
        <fullName evidence="4">NodB homology domain-containing protein</fullName>
    </recommendedName>
</protein>
<comment type="caution">
    <text evidence="5">The sequence shown here is derived from an EMBL/GenBank/DDBJ whole genome shotgun (WGS) entry which is preliminary data.</text>
</comment>
<dbReference type="Gene3D" id="3.20.20.370">
    <property type="entry name" value="Glycoside hydrolase/deacetylase"/>
    <property type="match status" value="1"/>
</dbReference>
<dbReference type="CDD" id="cd10970">
    <property type="entry name" value="CE4_DAC_u1_6s"/>
    <property type="match status" value="1"/>
</dbReference>
<reference evidence="5 6" key="1">
    <citation type="journal article" date="2016" name="Nat. Commun.">
        <title>Thousands of microbial genomes shed light on interconnected biogeochemical processes in an aquifer system.</title>
        <authorList>
            <person name="Anantharaman K."/>
            <person name="Brown C.T."/>
            <person name="Hug L.A."/>
            <person name="Sharon I."/>
            <person name="Castelle C.J."/>
            <person name="Probst A.J."/>
            <person name="Thomas B.C."/>
            <person name="Singh A."/>
            <person name="Wilkins M.J."/>
            <person name="Karaoz U."/>
            <person name="Brodie E.L."/>
            <person name="Williams K.H."/>
            <person name="Hubbard S.S."/>
            <person name="Banfield J.F."/>
        </authorList>
    </citation>
    <scope>NUCLEOTIDE SEQUENCE [LARGE SCALE GENOMIC DNA]</scope>
</reference>
<feature type="signal peptide" evidence="3">
    <location>
        <begin position="1"/>
        <end position="29"/>
    </location>
</feature>
<evidence type="ECO:0000313" key="6">
    <source>
        <dbReference type="Proteomes" id="UP000176800"/>
    </source>
</evidence>
<name>A0A1G2U1X1_9BACT</name>
<organism evidence="5 6">
    <name type="scientific">Candidatus Zambryskibacteria bacterium RIFCSPLOWO2_01_FULL_45_21</name>
    <dbReference type="NCBI Taxonomy" id="1802761"/>
    <lineage>
        <taxon>Bacteria</taxon>
        <taxon>Candidatus Zambryskiibacteriota</taxon>
    </lineage>
</organism>
<dbReference type="AlphaFoldDB" id="A0A1G2U1X1"/>
<gene>
    <name evidence="5" type="ORF">A3B14_03055</name>
</gene>
<keyword evidence="2 3" id="KW-0732">Signal</keyword>
<proteinExistence type="predicted"/>